<evidence type="ECO:0000313" key="2">
    <source>
        <dbReference type="Proteomes" id="UP000807342"/>
    </source>
</evidence>
<protein>
    <submittedName>
        <fullName evidence="1">Uncharacterized protein</fullName>
    </submittedName>
</protein>
<dbReference type="EMBL" id="MU151061">
    <property type="protein sequence ID" value="KAF9453424.1"/>
    <property type="molecule type" value="Genomic_DNA"/>
</dbReference>
<reference evidence="1" key="1">
    <citation type="submission" date="2020-11" db="EMBL/GenBank/DDBJ databases">
        <authorList>
            <consortium name="DOE Joint Genome Institute"/>
            <person name="Ahrendt S."/>
            <person name="Riley R."/>
            <person name="Andreopoulos W."/>
            <person name="Labutti K."/>
            <person name="Pangilinan J."/>
            <person name="Ruiz-Duenas F.J."/>
            <person name="Barrasa J.M."/>
            <person name="Sanchez-Garcia M."/>
            <person name="Camarero S."/>
            <person name="Miyauchi S."/>
            <person name="Serrano A."/>
            <person name="Linde D."/>
            <person name="Babiker R."/>
            <person name="Drula E."/>
            <person name="Ayuso-Fernandez I."/>
            <person name="Pacheco R."/>
            <person name="Padilla G."/>
            <person name="Ferreira P."/>
            <person name="Barriuso J."/>
            <person name="Kellner H."/>
            <person name="Castanera R."/>
            <person name="Alfaro M."/>
            <person name="Ramirez L."/>
            <person name="Pisabarro A.G."/>
            <person name="Kuo A."/>
            <person name="Tritt A."/>
            <person name="Lipzen A."/>
            <person name="He G."/>
            <person name="Yan M."/>
            <person name="Ng V."/>
            <person name="Cullen D."/>
            <person name="Martin F."/>
            <person name="Rosso M.-N."/>
            <person name="Henrissat B."/>
            <person name="Hibbett D."/>
            <person name="Martinez A.T."/>
            <person name="Grigoriev I.V."/>
        </authorList>
    </citation>
    <scope>NUCLEOTIDE SEQUENCE</scope>
    <source>
        <strain evidence="1">MF-IS2</strain>
    </source>
</reference>
<accession>A0A9P5XM78</accession>
<dbReference type="Proteomes" id="UP000807342">
    <property type="component" value="Unassembled WGS sequence"/>
</dbReference>
<evidence type="ECO:0000313" key="1">
    <source>
        <dbReference type="EMBL" id="KAF9453424.1"/>
    </source>
</evidence>
<organism evidence="1 2">
    <name type="scientific">Macrolepiota fuliginosa MF-IS2</name>
    <dbReference type="NCBI Taxonomy" id="1400762"/>
    <lineage>
        <taxon>Eukaryota</taxon>
        <taxon>Fungi</taxon>
        <taxon>Dikarya</taxon>
        <taxon>Basidiomycota</taxon>
        <taxon>Agaricomycotina</taxon>
        <taxon>Agaricomycetes</taxon>
        <taxon>Agaricomycetidae</taxon>
        <taxon>Agaricales</taxon>
        <taxon>Agaricineae</taxon>
        <taxon>Agaricaceae</taxon>
        <taxon>Macrolepiota</taxon>
    </lineage>
</organism>
<comment type="caution">
    <text evidence="1">The sequence shown here is derived from an EMBL/GenBank/DDBJ whole genome shotgun (WGS) entry which is preliminary data.</text>
</comment>
<dbReference type="AlphaFoldDB" id="A0A9P5XM78"/>
<name>A0A9P5XM78_9AGAR</name>
<keyword evidence="2" id="KW-1185">Reference proteome</keyword>
<gene>
    <name evidence="1" type="ORF">P691DRAFT_780912</name>
</gene>
<proteinExistence type="predicted"/>
<dbReference type="OrthoDB" id="3357408at2759"/>
<sequence>MYLVTFCSCVRTFLITGSRREERWLCPYEIHWMMAGLAVAFFVICTFDVKIGLLHDFYAFAESSDPAHEPHNIADRINTLTQVDGKSVNQDTAVVLGDTVLVRELVVNTDEHGEDHYYKSTGVESYTDSASRSSFRFLLYTLIADLQRYPCRADLACRKAERKQKIHYGTVLSVGDDCKQLESYPTSFSLGILQGVIDKLLFDYDKKTTIIELSRVGNIMKLIDFGQSGGMRSTTRSNLPQSGIYPNVIAITKRLWNLIGTSP</sequence>